<name>A0A345GTI7_9CAUD</name>
<sequence length="94" mass="11079">MQPLQKWSRLSRKHYEPSIADSRSIQMNTNREFCENCRHPLVPSEGKWDNVDYPDWACDGVLTFEPDPFAQEIHDDHSNYWNCDGGRYESAMDI</sequence>
<reference evidence="1 2" key="1">
    <citation type="submission" date="2018-06" db="EMBL/GenBank/DDBJ databases">
        <authorList>
            <person name="Moussa A."/>
            <person name="Couoh J.M."/>
            <person name="Harbem L."/>
            <person name="Okocha J.C."/>
            <person name="Taylor D."/>
            <person name="Teutsch A.B."/>
            <person name="Smith B.R."/>
            <person name="Suri N."/>
            <person name="Layton S.R."/>
            <person name="Kim T."/>
            <person name="Hughes L.E."/>
            <person name="Garlena R.A."/>
            <person name="Russell D.A."/>
            <person name="Pope W.H."/>
            <person name="Jacobs-Sera D."/>
            <person name="Hatfull G.F."/>
        </authorList>
    </citation>
    <scope>NUCLEOTIDE SEQUENCE [LARGE SCALE GENOMIC DNA]</scope>
</reference>
<evidence type="ECO:0000313" key="1">
    <source>
        <dbReference type="EMBL" id="AXG66259.1"/>
    </source>
</evidence>
<dbReference type="Proteomes" id="UP000259354">
    <property type="component" value="Segment"/>
</dbReference>
<protein>
    <submittedName>
        <fullName evidence="1">Uncharacterized protein</fullName>
    </submittedName>
</protein>
<organism evidence="1 2">
    <name type="scientific">Streptomyces phage Annadreamy</name>
    <dbReference type="NCBI Taxonomy" id="2250335"/>
    <lineage>
        <taxon>Viruses</taxon>
        <taxon>Duplodnaviria</taxon>
        <taxon>Heunggongvirae</taxon>
        <taxon>Uroviricota</taxon>
        <taxon>Caudoviricetes</taxon>
        <taxon>Stanwilliamsviridae</taxon>
        <taxon>Loccivirinae</taxon>
        <taxon>Annadreamyvirus</taxon>
        <taxon>Annadreamyvirus annadreamy</taxon>
    </lineage>
</organism>
<proteinExistence type="predicted"/>
<evidence type="ECO:0000313" key="2">
    <source>
        <dbReference type="Proteomes" id="UP000259354"/>
    </source>
</evidence>
<dbReference type="RefSeq" id="YP_009839108.1">
    <property type="nucleotide sequence ID" value="NC_048719.1"/>
</dbReference>
<dbReference type="KEGG" id="vg:55609312"/>
<dbReference type="EMBL" id="MH536811">
    <property type="protein sequence ID" value="AXG66259.1"/>
    <property type="molecule type" value="Genomic_DNA"/>
</dbReference>
<dbReference type="GeneID" id="55609312"/>
<gene>
    <name evidence="1" type="primary">170</name>
    <name evidence="1" type="ORF">SEA_ANNADREAMY_170</name>
</gene>
<accession>A0A345GTI7</accession>
<keyword evidence="2" id="KW-1185">Reference proteome</keyword>